<dbReference type="AlphaFoldDB" id="A0A124GMK0"/>
<name>A0A124GMK0_PICGL</name>
<protein>
    <submittedName>
        <fullName evidence="1">Uncharacterized protein</fullName>
    </submittedName>
</protein>
<comment type="caution">
    <text evidence="1">The sequence shown here is derived from an EMBL/GenBank/DDBJ whole genome shotgun (WGS) entry which is preliminary data.</text>
</comment>
<accession>A0A124GMK0</accession>
<dbReference type="EMBL" id="LKAM01000015">
    <property type="protein sequence ID" value="KUM45906.1"/>
    <property type="molecule type" value="Genomic_DNA"/>
</dbReference>
<sequence>MSASGPHLYGFESTSSGRITIFFFTGACHFWKVISPLGVCPYFTLPQAHRGAGLHARYSLFRARERPANSLYIASQWARELDCQGAREIDLYRLLPSVAKLNVISSNSPSFVEKQGGVGQLSREDEAGTHNELVMW</sequence>
<proteinExistence type="predicted"/>
<evidence type="ECO:0000313" key="1">
    <source>
        <dbReference type="EMBL" id="KUM45906.1"/>
    </source>
</evidence>
<geneLocation type="mitochondrion" evidence="1"/>
<keyword evidence="1" id="KW-0496">Mitochondrion</keyword>
<organism evidence="1">
    <name type="scientific">Picea glauca</name>
    <name type="common">White spruce</name>
    <name type="synonym">Pinus glauca</name>
    <dbReference type="NCBI Taxonomy" id="3330"/>
    <lineage>
        <taxon>Eukaryota</taxon>
        <taxon>Viridiplantae</taxon>
        <taxon>Streptophyta</taxon>
        <taxon>Embryophyta</taxon>
        <taxon>Tracheophyta</taxon>
        <taxon>Spermatophyta</taxon>
        <taxon>Pinopsida</taxon>
        <taxon>Pinidae</taxon>
        <taxon>Conifers I</taxon>
        <taxon>Pinales</taxon>
        <taxon>Pinaceae</taxon>
        <taxon>Picea</taxon>
    </lineage>
</organism>
<reference evidence="1" key="1">
    <citation type="journal article" date="2015" name="Genome Biol. Evol.">
        <title>Organellar Genomes of White Spruce (Picea glauca): Assembly and Annotation.</title>
        <authorList>
            <person name="Jackman S.D."/>
            <person name="Warren R.L."/>
            <person name="Gibb E.A."/>
            <person name="Vandervalk B.P."/>
            <person name="Mohamadi H."/>
            <person name="Chu J."/>
            <person name="Raymond A."/>
            <person name="Pleasance S."/>
            <person name="Coope R."/>
            <person name="Wildung M.R."/>
            <person name="Ritland C.E."/>
            <person name="Bousquet J."/>
            <person name="Jones S.J."/>
            <person name="Bohlmann J."/>
            <person name="Birol I."/>
        </authorList>
    </citation>
    <scope>NUCLEOTIDE SEQUENCE [LARGE SCALE GENOMIC DNA]</scope>
    <source>
        <tissue evidence="1">Flushing bud</tissue>
    </source>
</reference>
<gene>
    <name evidence="1" type="ORF">ABT39_MTgene2260</name>
</gene>